<dbReference type="EMBL" id="LJRC01000255">
    <property type="protein sequence ID" value="KPY31471.1"/>
    <property type="molecule type" value="Genomic_DNA"/>
</dbReference>
<protein>
    <submittedName>
        <fullName evidence="1">Uncharacterized protein</fullName>
    </submittedName>
</protein>
<dbReference type="Proteomes" id="UP000050562">
    <property type="component" value="Unassembled WGS sequence"/>
</dbReference>
<gene>
    <name evidence="1" type="ORF">ALO52_200130</name>
</gene>
<comment type="caution">
    <text evidence="1">The sequence shown here is derived from an EMBL/GenBank/DDBJ whole genome shotgun (WGS) entry which is preliminary data.</text>
</comment>
<evidence type="ECO:0000313" key="2">
    <source>
        <dbReference type="Proteomes" id="UP000050562"/>
    </source>
</evidence>
<sequence>MQPPLRQGVLLRQCGNFPLVERLGVSRQLPKPSAQYLFANLRSVVTQESVHVHISHELPIQARFPEQVLGAIQKLNGVEQRFVDIPLAGPLPERCGPQVDIERWPAVSEWGHYAVPETIAEPLQILSGRVLEVDTEDIQFQPVFISVHILP</sequence>
<organism evidence="1 2">
    <name type="scientific">Pseudomonas syringae pv. primulae</name>
    <dbReference type="NCBI Taxonomy" id="251707"/>
    <lineage>
        <taxon>Bacteria</taxon>
        <taxon>Pseudomonadati</taxon>
        <taxon>Pseudomonadota</taxon>
        <taxon>Gammaproteobacteria</taxon>
        <taxon>Pseudomonadales</taxon>
        <taxon>Pseudomonadaceae</taxon>
        <taxon>Pseudomonas</taxon>
    </lineage>
</organism>
<dbReference type="AlphaFoldDB" id="A0A0Q0CX94"/>
<accession>A0A0Q0CX94</accession>
<reference evidence="1 2" key="1">
    <citation type="submission" date="2015-09" db="EMBL/GenBank/DDBJ databases">
        <title>Genome announcement of multiple Pseudomonas syringae strains.</title>
        <authorList>
            <person name="Thakur S."/>
            <person name="Wang P.W."/>
            <person name="Gong Y."/>
            <person name="Weir B.S."/>
            <person name="Guttman D.S."/>
        </authorList>
    </citation>
    <scope>NUCLEOTIDE SEQUENCE [LARGE SCALE GENOMIC DNA]</scope>
    <source>
        <strain evidence="1 2">ICMP3956</strain>
    </source>
</reference>
<proteinExistence type="predicted"/>
<evidence type="ECO:0000313" key="1">
    <source>
        <dbReference type="EMBL" id="KPY31471.1"/>
    </source>
</evidence>
<name>A0A0Q0CX94_9PSED</name>